<reference evidence="1 2" key="1">
    <citation type="submission" date="2018-02" db="EMBL/GenBank/DDBJ databases">
        <title>Complete genome sequencing of Faecalibacterium prausnitzii strains isolated from the human gut.</title>
        <authorList>
            <person name="Fitzgerald B.C."/>
            <person name="Shkoporov A.N."/>
            <person name="Ross P.R."/>
            <person name="Hill C."/>
        </authorList>
    </citation>
    <scope>NUCLEOTIDE SEQUENCE [LARGE SCALE GENOMIC DNA]</scope>
    <source>
        <strain evidence="1 2">APC923/51-1</strain>
    </source>
</reference>
<sequence length="94" mass="10112">MVLLIAGSPSQSKPVGFASSPKGRALGKTGNFVWTAKASPFGRGGTAYAVTERAREFPSPFLCFAQTAHSLHVNNAKNLCQSNVYCTNMQQKYI</sequence>
<organism evidence="1 2">
    <name type="scientific">Faecalibacterium prausnitzii</name>
    <dbReference type="NCBI Taxonomy" id="853"/>
    <lineage>
        <taxon>Bacteria</taxon>
        <taxon>Bacillati</taxon>
        <taxon>Bacillota</taxon>
        <taxon>Clostridia</taxon>
        <taxon>Eubacteriales</taxon>
        <taxon>Oscillospiraceae</taxon>
        <taxon>Faecalibacterium</taxon>
    </lineage>
</organism>
<dbReference type="EMBL" id="PRLD01000011">
    <property type="protein sequence ID" value="RAW56361.1"/>
    <property type="molecule type" value="Genomic_DNA"/>
</dbReference>
<accession>A0A329U303</accession>
<protein>
    <submittedName>
        <fullName evidence="1">Uncharacterized protein</fullName>
    </submittedName>
</protein>
<evidence type="ECO:0000313" key="2">
    <source>
        <dbReference type="Proteomes" id="UP000251281"/>
    </source>
</evidence>
<proteinExistence type="predicted"/>
<comment type="caution">
    <text evidence="1">The sequence shown here is derived from an EMBL/GenBank/DDBJ whole genome shotgun (WGS) entry which is preliminary data.</text>
</comment>
<dbReference type="AlphaFoldDB" id="A0A329U303"/>
<name>A0A329U303_9FIRM</name>
<dbReference type="Proteomes" id="UP000251281">
    <property type="component" value="Unassembled WGS sequence"/>
</dbReference>
<gene>
    <name evidence="1" type="ORF">C4N24_10930</name>
</gene>
<evidence type="ECO:0000313" key="1">
    <source>
        <dbReference type="EMBL" id="RAW56361.1"/>
    </source>
</evidence>